<dbReference type="InterPro" id="IPR036388">
    <property type="entry name" value="WH-like_DNA-bd_sf"/>
</dbReference>
<dbReference type="Pfam" id="PF21982">
    <property type="entry name" value="RecX_HTH1"/>
    <property type="match status" value="1"/>
</dbReference>
<dbReference type="AlphaFoldDB" id="E2ZD13"/>
<evidence type="ECO:0000256" key="1">
    <source>
        <dbReference type="ARBA" id="ARBA00004496"/>
    </source>
</evidence>
<evidence type="ECO:0000259" key="6">
    <source>
        <dbReference type="Pfam" id="PF21982"/>
    </source>
</evidence>
<comment type="similarity">
    <text evidence="2 5">Belongs to the RecX family.</text>
</comment>
<comment type="function">
    <text evidence="5">Modulates RecA activity.</text>
</comment>
<dbReference type="InterPro" id="IPR053926">
    <property type="entry name" value="RecX_HTH_1st"/>
</dbReference>
<sequence length="144" mass="17058">MEYKEAYGAALRFLNVRFLSEEELRRKLRRREVTDDIIDEVTEKLKSERFLDDHRLAESVYRYYAQKAQYGHAYICNKLRLRFLPVPEETKAYDEVPVALALVAKKFKNRCDNEQKIIRYLQNRGFSGKAVRAALEDFVSLTDD</sequence>
<dbReference type="GO" id="GO:0006282">
    <property type="term" value="P:regulation of DNA repair"/>
    <property type="evidence" value="ECO:0007669"/>
    <property type="project" value="UniProtKB-UniRule"/>
</dbReference>
<accession>E2ZD13</accession>
<evidence type="ECO:0000313" key="8">
    <source>
        <dbReference type="Proteomes" id="UP000003195"/>
    </source>
</evidence>
<evidence type="ECO:0000256" key="2">
    <source>
        <dbReference type="ARBA" id="ARBA00009695"/>
    </source>
</evidence>
<dbReference type="PANTHER" id="PTHR33602">
    <property type="entry name" value="REGULATORY PROTEIN RECX FAMILY PROTEIN"/>
    <property type="match status" value="1"/>
</dbReference>
<organism evidence="7 8">
    <name type="scientific">Megasphaera micronuciformis F0359</name>
    <dbReference type="NCBI Taxonomy" id="706434"/>
    <lineage>
        <taxon>Bacteria</taxon>
        <taxon>Bacillati</taxon>
        <taxon>Bacillota</taxon>
        <taxon>Negativicutes</taxon>
        <taxon>Veillonellales</taxon>
        <taxon>Veillonellaceae</taxon>
        <taxon>Megasphaera</taxon>
    </lineage>
</organism>
<comment type="subcellular location">
    <subcellularLocation>
        <location evidence="1 5">Cytoplasm</location>
    </subcellularLocation>
</comment>
<evidence type="ECO:0000313" key="7">
    <source>
        <dbReference type="EMBL" id="EFQ03934.1"/>
    </source>
</evidence>
<dbReference type="HOGENOM" id="CLU_066607_3_3_9"/>
<keyword evidence="8" id="KW-1185">Reference proteome</keyword>
<dbReference type="Gene3D" id="1.10.10.10">
    <property type="entry name" value="Winged helix-like DNA-binding domain superfamily/Winged helix DNA-binding domain"/>
    <property type="match status" value="2"/>
</dbReference>
<dbReference type="InterPro" id="IPR003783">
    <property type="entry name" value="Regulatory_RecX"/>
</dbReference>
<proteinExistence type="inferred from homology"/>
<feature type="domain" description="RecX first three-helical" evidence="6">
    <location>
        <begin position="6"/>
        <end position="45"/>
    </location>
</feature>
<protein>
    <recommendedName>
        <fullName evidence="3 5">Regulatory protein RecX</fullName>
    </recommendedName>
</protein>
<keyword evidence="4 5" id="KW-0963">Cytoplasm</keyword>
<dbReference type="Proteomes" id="UP000003195">
    <property type="component" value="Unassembled WGS sequence"/>
</dbReference>
<dbReference type="EMBL" id="AECS01000037">
    <property type="protein sequence ID" value="EFQ03934.1"/>
    <property type="molecule type" value="Genomic_DNA"/>
</dbReference>
<dbReference type="STRING" id="706434.HMPREF9429_01117"/>
<dbReference type="PANTHER" id="PTHR33602:SF1">
    <property type="entry name" value="REGULATORY PROTEIN RECX FAMILY PROTEIN"/>
    <property type="match status" value="1"/>
</dbReference>
<name>E2ZD13_9FIRM</name>
<evidence type="ECO:0000256" key="4">
    <source>
        <dbReference type="ARBA" id="ARBA00022490"/>
    </source>
</evidence>
<gene>
    <name evidence="5 7" type="primary">recX</name>
    <name evidence="7" type="ORF">HMPREF9429_01117</name>
</gene>
<evidence type="ECO:0000256" key="5">
    <source>
        <dbReference type="HAMAP-Rule" id="MF_01114"/>
    </source>
</evidence>
<dbReference type="OrthoDB" id="1625069at2"/>
<dbReference type="eggNOG" id="COG2137">
    <property type="taxonomic scope" value="Bacteria"/>
</dbReference>
<evidence type="ECO:0000256" key="3">
    <source>
        <dbReference type="ARBA" id="ARBA00018111"/>
    </source>
</evidence>
<comment type="caution">
    <text evidence="7">The sequence shown here is derived from an EMBL/GenBank/DDBJ whole genome shotgun (WGS) entry which is preliminary data.</text>
</comment>
<dbReference type="RefSeq" id="WP_006942236.1">
    <property type="nucleotide sequence ID" value="NZ_GL538208.1"/>
</dbReference>
<reference evidence="7 8" key="1">
    <citation type="submission" date="2010-08" db="EMBL/GenBank/DDBJ databases">
        <authorList>
            <person name="Weinstock G."/>
            <person name="Sodergren E."/>
            <person name="Clifton S."/>
            <person name="Fulton L."/>
            <person name="Fulton B."/>
            <person name="Courtney L."/>
            <person name="Fronick C."/>
            <person name="Harrison M."/>
            <person name="Strong C."/>
            <person name="Farmer C."/>
            <person name="Delahaunty K."/>
            <person name="Markovic C."/>
            <person name="Hall O."/>
            <person name="Minx P."/>
            <person name="Tomlinson C."/>
            <person name="Mitreva M."/>
            <person name="Hou S."/>
            <person name="Chen J."/>
            <person name="Wollam A."/>
            <person name="Pepin K.H."/>
            <person name="Johnson M."/>
            <person name="Bhonagiri V."/>
            <person name="Zhang X."/>
            <person name="Suruliraj S."/>
            <person name="Warren W."/>
            <person name="Chinwalla A."/>
            <person name="Mardis E.R."/>
            <person name="Wilson R.K."/>
        </authorList>
    </citation>
    <scope>NUCLEOTIDE SEQUENCE [LARGE SCALE GENOMIC DNA]</scope>
    <source>
        <strain evidence="7 8">F0359</strain>
    </source>
</reference>
<dbReference type="GO" id="GO:0005737">
    <property type="term" value="C:cytoplasm"/>
    <property type="evidence" value="ECO:0007669"/>
    <property type="project" value="UniProtKB-SubCell"/>
</dbReference>
<dbReference type="HAMAP" id="MF_01114">
    <property type="entry name" value="RecX"/>
    <property type="match status" value="1"/>
</dbReference>